<proteinExistence type="predicted"/>
<feature type="compositionally biased region" description="Acidic residues" evidence="1">
    <location>
        <begin position="454"/>
        <end position="465"/>
    </location>
</feature>
<evidence type="ECO:0000313" key="3">
    <source>
        <dbReference type="Proteomes" id="UP000664534"/>
    </source>
</evidence>
<feature type="compositionally biased region" description="Polar residues" evidence="1">
    <location>
        <begin position="141"/>
        <end position="161"/>
    </location>
</feature>
<dbReference type="AlphaFoldDB" id="A0A8H3ES09"/>
<accession>A0A8H3ES09</accession>
<reference evidence="2" key="1">
    <citation type="submission" date="2021-03" db="EMBL/GenBank/DDBJ databases">
        <authorList>
            <person name="Tagirdzhanova G."/>
        </authorList>
    </citation>
    <scope>NUCLEOTIDE SEQUENCE</scope>
</reference>
<dbReference type="EMBL" id="CAJPDT010000009">
    <property type="protein sequence ID" value="CAF9911671.1"/>
    <property type="molecule type" value="Genomic_DNA"/>
</dbReference>
<name>A0A8H3ES09_9LECA</name>
<sequence>MRLGGIAPANGTNVQAETSAGSSKLSLSGLHVDLRCDKLACVRTTDEATSPFFCNPVKIAEHSMGTLGTYLSASQAMRVGKAWLRTVLRLPDQSSLPLMSDPMHQNTNGYGDTSYVSRHNGGGLPQVDGFSHAQGLPYPIQTSWPYGNNSSDTSVNQTPAGNSAGVDPSNGFFGQGNFDVGPFDDTLDMLSIQIPQRWRTPSGRWIQPRASAALPHPDILAIRQQFLRYITNSSDSAVCNSSVSFSTGTRTVSILTSDKLGEQAAVMAQHDDLTLRHEPTNEVRLEELLETTAEERPIDRVVRLQYEACGIRAPILHEAAASQQWLKRSLQHRTSGRLTDTPQIRLIQTTRLLLEIYTLWMAENNEATPTEMLGLIGELKIKGDVRKLLGPEGQGLTTWKQVDSFMQEKCKAIKDKMVHDRRLDDSDGEYGKPPVKRARSVAKGPMRRNVKMEDSDEEGDEDSDEKDNTPNVAKRKNQSTKFSSHELSLEASFRATHSAQGALCRLDNAAPATLLRWQGLGATFAAIFGGADGTRSLRDGYSAYGTTNINGVPIDYDSEVEMTRMLSQRARLS</sequence>
<evidence type="ECO:0000313" key="2">
    <source>
        <dbReference type="EMBL" id="CAF9911671.1"/>
    </source>
</evidence>
<protein>
    <submittedName>
        <fullName evidence="2">Uncharacterized protein</fullName>
    </submittedName>
</protein>
<evidence type="ECO:0000256" key="1">
    <source>
        <dbReference type="SAM" id="MobiDB-lite"/>
    </source>
</evidence>
<dbReference type="Proteomes" id="UP000664534">
    <property type="component" value="Unassembled WGS sequence"/>
</dbReference>
<feature type="compositionally biased region" description="Basic residues" evidence="1">
    <location>
        <begin position="434"/>
        <end position="449"/>
    </location>
</feature>
<feature type="region of interest" description="Disordered" evidence="1">
    <location>
        <begin position="421"/>
        <end position="484"/>
    </location>
</feature>
<organism evidence="2 3">
    <name type="scientific">Imshaugia aleurites</name>
    <dbReference type="NCBI Taxonomy" id="172621"/>
    <lineage>
        <taxon>Eukaryota</taxon>
        <taxon>Fungi</taxon>
        <taxon>Dikarya</taxon>
        <taxon>Ascomycota</taxon>
        <taxon>Pezizomycotina</taxon>
        <taxon>Lecanoromycetes</taxon>
        <taxon>OSLEUM clade</taxon>
        <taxon>Lecanoromycetidae</taxon>
        <taxon>Lecanorales</taxon>
        <taxon>Lecanorineae</taxon>
        <taxon>Parmeliaceae</taxon>
        <taxon>Imshaugia</taxon>
    </lineage>
</organism>
<comment type="caution">
    <text evidence="2">The sequence shown here is derived from an EMBL/GenBank/DDBJ whole genome shotgun (WGS) entry which is preliminary data.</text>
</comment>
<feature type="region of interest" description="Disordered" evidence="1">
    <location>
        <begin position="1"/>
        <end position="20"/>
    </location>
</feature>
<keyword evidence="3" id="KW-1185">Reference proteome</keyword>
<feature type="region of interest" description="Disordered" evidence="1">
    <location>
        <begin position="141"/>
        <end position="168"/>
    </location>
</feature>
<gene>
    <name evidence="2" type="ORF">IMSHALPRED_010542</name>
</gene>